<evidence type="ECO:0000256" key="4">
    <source>
        <dbReference type="ARBA" id="ARBA00022989"/>
    </source>
</evidence>
<protein>
    <recommendedName>
        <fullName evidence="7">Major facilitator superfamily (MFS) profile domain-containing protein</fullName>
    </recommendedName>
</protein>
<dbReference type="OrthoDB" id="10021397at2759"/>
<dbReference type="InterPro" id="IPR036259">
    <property type="entry name" value="MFS_trans_sf"/>
</dbReference>
<feature type="transmembrane region" description="Helical" evidence="6">
    <location>
        <begin position="126"/>
        <end position="147"/>
    </location>
</feature>
<evidence type="ECO:0000256" key="1">
    <source>
        <dbReference type="ARBA" id="ARBA00004141"/>
    </source>
</evidence>
<keyword evidence="5 6" id="KW-0472">Membrane</keyword>
<proteinExistence type="inferred from homology"/>
<feature type="transmembrane region" description="Helical" evidence="6">
    <location>
        <begin position="505"/>
        <end position="522"/>
    </location>
</feature>
<dbReference type="GO" id="GO:0005886">
    <property type="term" value="C:plasma membrane"/>
    <property type="evidence" value="ECO:0007669"/>
    <property type="project" value="TreeGrafter"/>
</dbReference>
<evidence type="ECO:0000256" key="6">
    <source>
        <dbReference type="SAM" id="Phobius"/>
    </source>
</evidence>
<keyword evidence="3 6" id="KW-0812">Transmembrane</keyword>
<feature type="transmembrane region" description="Helical" evidence="6">
    <location>
        <begin position="33"/>
        <end position="50"/>
    </location>
</feature>
<name>A0A9P8TN80_WICPI</name>
<dbReference type="Pfam" id="PF07690">
    <property type="entry name" value="MFS_1"/>
    <property type="match status" value="1"/>
</dbReference>
<feature type="domain" description="Major facilitator superfamily (MFS) profile" evidence="7">
    <location>
        <begin position="36"/>
        <end position="527"/>
    </location>
</feature>
<keyword evidence="4 6" id="KW-1133">Transmembrane helix</keyword>
<sequence length="592" mass="65212">MLETVNPSSQQHGITRLEAKLDNHENYLPKNELYFAMAALLLTVLLSTMDNSGTAISVSFIAKDMNISKSVQWMGTSFCISLTVFTVILGRFADIFGRKPVLIASLLVMGVFELACALAVDETQLYVFRSLVGVGSAGANSVSILLVTDLVPFEQRATYQGLLGIGLGSGDLIGPLLMSGFISSTAGSWRNFYFLMFPLMVAAAALVYFFVPYSSSKLTKGEMLRNIDYLGFLLSTAFLVFLLLPVDNGGLIWDWSDPKIAVFLALALVSLALFLVVEWKFAAIPTVPLRVFKFAGVTNILVQSILYGIVFNGMVFYLPYYYIIIREYLVTKTAVMSVCWLIPLALNSYNAGKIVTKLQNYKYILVVGYICWFVGSCLMLLLDQETSVERNVFIMVLIGVGVGFTFQPSIIAIQAQSLKADKSVVVTTRNVFRSLGNSMGIALGSLIYSTSLQSKVKAADFLTAAQKDFIINNLNSKIDLSQIITDPNVIPLAKELYMDSLKNVFVSWMPLMGLCLVMSLFIKDSGLKSIDHTEATGIELEKTDNLMLVNEVGEDTDDKFDSLSFGTRRTLAVSLENSPNANDKQLEDYEIV</sequence>
<feature type="transmembrane region" description="Helical" evidence="6">
    <location>
        <begin position="361"/>
        <end position="381"/>
    </location>
</feature>
<feature type="transmembrane region" description="Helical" evidence="6">
    <location>
        <begin position="194"/>
        <end position="215"/>
    </location>
</feature>
<dbReference type="PANTHER" id="PTHR23501:SF78">
    <property type="entry name" value="MAJOR FACILITATOR SUPERFAMILY (MFS) PROFILE DOMAIN-CONTAINING PROTEIN-RELATED"/>
    <property type="match status" value="1"/>
</dbReference>
<feature type="transmembrane region" description="Helical" evidence="6">
    <location>
        <begin position="434"/>
        <end position="452"/>
    </location>
</feature>
<accession>A0A9P8TN80</accession>
<comment type="caution">
    <text evidence="8">The sequence shown here is derived from an EMBL/GenBank/DDBJ whole genome shotgun (WGS) entry which is preliminary data.</text>
</comment>
<feature type="transmembrane region" description="Helical" evidence="6">
    <location>
        <begin position="101"/>
        <end position="120"/>
    </location>
</feature>
<evidence type="ECO:0000313" key="9">
    <source>
        <dbReference type="Proteomes" id="UP000774326"/>
    </source>
</evidence>
<evidence type="ECO:0000256" key="2">
    <source>
        <dbReference type="ARBA" id="ARBA00008335"/>
    </source>
</evidence>
<dbReference type="InterPro" id="IPR005829">
    <property type="entry name" value="Sugar_transporter_CS"/>
</dbReference>
<dbReference type="AlphaFoldDB" id="A0A9P8TN80"/>
<gene>
    <name evidence="8" type="ORF">WICPIJ_003205</name>
</gene>
<dbReference type="GO" id="GO:0022857">
    <property type="term" value="F:transmembrane transporter activity"/>
    <property type="evidence" value="ECO:0007669"/>
    <property type="project" value="InterPro"/>
</dbReference>
<organism evidence="8 9">
    <name type="scientific">Wickerhamomyces pijperi</name>
    <name type="common">Yeast</name>
    <name type="synonym">Pichia pijperi</name>
    <dbReference type="NCBI Taxonomy" id="599730"/>
    <lineage>
        <taxon>Eukaryota</taxon>
        <taxon>Fungi</taxon>
        <taxon>Dikarya</taxon>
        <taxon>Ascomycota</taxon>
        <taxon>Saccharomycotina</taxon>
        <taxon>Saccharomycetes</taxon>
        <taxon>Phaffomycetales</taxon>
        <taxon>Wickerhamomycetaceae</taxon>
        <taxon>Wickerhamomyces</taxon>
    </lineage>
</organism>
<dbReference type="Gene3D" id="1.20.1250.20">
    <property type="entry name" value="MFS general substrate transporter like domains"/>
    <property type="match status" value="2"/>
</dbReference>
<evidence type="ECO:0000259" key="7">
    <source>
        <dbReference type="PROSITE" id="PS50850"/>
    </source>
</evidence>
<feature type="transmembrane region" description="Helical" evidence="6">
    <location>
        <begin position="227"/>
        <end position="246"/>
    </location>
</feature>
<dbReference type="Proteomes" id="UP000774326">
    <property type="component" value="Unassembled WGS sequence"/>
</dbReference>
<keyword evidence="9" id="KW-1185">Reference proteome</keyword>
<feature type="transmembrane region" description="Helical" evidence="6">
    <location>
        <begin position="300"/>
        <end position="323"/>
    </location>
</feature>
<feature type="transmembrane region" description="Helical" evidence="6">
    <location>
        <begin position="329"/>
        <end position="349"/>
    </location>
</feature>
<dbReference type="PANTHER" id="PTHR23501">
    <property type="entry name" value="MAJOR FACILITATOR SUPERFAMILY"/>
    <property type="match status" value="1"/>
</dbReference>
<feature type="transmembrane region" description="Helical" evidence="6">
    <location>
        <begin position="159"/>
        <end position="182"/>
    </location>
</feature>
<evidence type="ECO:0000256" key="5">
    <source>
        <dbReference type="ARBA" id="ARBA00023136"/>
    </source>
</evidence>
<reference evidence="8" key="1">
    <citation type="journal article" date="2021" name="Open Biol.">
        <title>Shared evolutionary footprints suggest mitochondrial oxidative damage underlies multiple complex I losses in fungi.</title>
        <authorList>
            <person name="Schikora-Tamarit M.A."/>
            <person name="Marcet-Houben M."/>
            <person name="Nosek J."/>
            <person name="Gabaldon T."/>
        </authorList>
    </citation>
    <scope>NUCLEOTIDE SEQUENCE</scope>
    <source>
        <strain evidence="8">CBS2887</strain>
    </source>
</reference>
<comment type="subcellular location">
    <subcellularLocation>
        <location evidence="1">Membrane</location>
        <topology evidence="1">Multi-pass membrane protein</topology>
    </subcellularLocation>
</comment>
<feature type="transmembrane region" description="Helical" evidence="6">
    <location>
        <begin position="393"/>
        <end position="413"/>
    </location>
</feature>
<dbReference type="EMBL" id="JAEUBG010001775">
    <property type="protein sequence ID" value="KAH3685818.1"/>
    <property type="molecule type" value="Genomic_DNA"/>
</dbReference>
<comment type="similarity">
    <text evidence="2">Belongs to the major facilitator superfamily.</text>
</comment>
<feature type="transmembrane region" description="Helical" evidence="6">
    <location>
        <begin position="258"/>
        <end position="279"/>
    </location>
</feature>
<feature type="transmembrane region" description="Helical" evidence="6">
    <location>
        <begin position="70"/>
        <end position="89"/>
    </location>
</feature>
<dbReference type="InterPro" id="IPR011701">
    <property type="entry name" value="MFS"/>
</dbReference>
<dbReference type="InterPro" id="IPR020846">
    <property type="entry name" value="MFS_dom"/>
</dbReference>
<reference evidence="8" key="2">
    <citation type="submission" date="2021-01" db="EMBL/GenBank/DDBJ databases">
        <authorList>
            <person name="Schikora-Tamarit M.A."/>
        </authorList>
    </citation>
    <scope>NUCLEOTIDE SEQUENCE</scope>
    <source>
        <strain evidence="8">CBS2887</strain>
    </source>
</reference>
<evidence type="ECO:0000313" key="8">
    <source>
        <dbReference type="EMBL" id="KAH3685818.1"/>
    </source>
</evidence>
<evidence type="ECO:0000256" key="3">
    <source>
        <dbReference type="ARBA" id="ARBA00022692"/>
    </source>
</evidence>
<dbReference type="PROSITE" id="PS50850">
    <property type="entry name" value="MFS"/>
    <property type="match status" value="1"/>
</dbReference>
<dbReference type="PROSITE" id="PS00216">
    <property type="entry name" value="SUGAR_TRANSPORT_1"/>
    <property type="match status" value="1"/>
</dbReference>
<dbReference type="SUPFAM" id="SSF103473">
    <property type="entry name" value="MFS general substrate transporter"/>
    <property type="match status" value="1"/>
</dbReference>